<name>A0ABY4GWI5_9BACI</name>
<dbReference type="InterPro" id="IPR025548">
    <property type="entry name" value="YfkD"/>
</dbReference>
<gene>
    <name evidence="2" type="ORF">MUO14_19080</name>
</gene>
<evidence type="ECO:0000256" key="1">
    <source>
        <dbReference type="SAM" id="SignalP"/>
    </source>
</evidence>
<dbReference type="EMBL" id="CP095074">
    <property type="protein sequence ID" value="UOQ92531.1"/>
    <property type="molecule type" value="Genomic_DNA"/>
</dbReference>
<organism evidence="2 3">
    <name type="scientific">Halobacillus shinanisalinarum</name>
    <dbReference type="NCBI Taxonomy" id="2932258"/>
    <lineage>
        <taxon>Bacteria</taxon>
        <taxon>Bacillati</taxon>
        <taxon>Bacillota</taxon>
        <taxon>Bacilli</taxon>
        <taxon>Bacillales</taxon>
        <taxon>Bacillaceae</taxon>
        <taxon>Halobacillus</taxon>
    </lineage>
</organism>
<dbReference type="Proteomes" id="UP000831880">
    <property type="component" value="Chromosome"/>
</dbReference>
<dbReference type="Pfam" id="PF14167">
    <property type="entry name" value="YfkD"/>
    <property type="match status" value="1"/>
</dbReference>
<evidence type="ECO:0000313" key="2">
    <source>
        <dbReference type="EMBL" id="UOQ92531.1"/>
    </source>
</evidence>
<dbReference type="RefSeq" id="WP_244752139.1">
    <property type="nucleotide sequence ID" value="NZ_CP095074.1"/>
</dbReference>
<evidence type="ECO:0000313" key="3">
    <source>
        <dbReference type="Proteomes" id="UP000831880"/>
    </source>
</evidence>
<feature type="chain" id="PRO_5045464632" evidence="1">
    <location>
        <begin position="27"/>
        <end position="265"/>
    </location>
</feature>
<proteinExistence type="predicted"/>
<reference evidence="2 3" key="1">
    <citation type="submission" date="2022-04" db="EMBL/GenBank/DDBJ databases">
        <title>Halobacillus sp. isolated from saltern.</title>
        <authorList>
            <person name="Won M."/>
            <person name="Lee C.-M."/>
            <person name="Woen H.-Y."/>
            <person name="Kwon S.-W."/>
        </authorList>
    </citation>
    <scope>NUCLEOTIDE SEQUENCE [LARGE SCALE GENOMIC DNA]</scope>
    <source>
        <strain evidence="2 3">SSTM10-2</strain>
    </source>
</reference>
<protein>
    <submittedName>
        <fullName evidence="2">YfkD family protein</fullName>
    </submittedName>
</protein>
<keyword evidence="1" id="KW-0732">Signal</keyword>
<feature type="signal peptide" evidence="1">
    <location>
        <begin position="1"/>
        <end position="26"/>
    </location>
</feature>
<accession>A0ABY4GWI5</accession>
<keyword evidence="3" id="KW-1185">Reference proteome</keyword>
<sequence>MKFKWLGLIVLIGFISLVPTSQDTLAKDKENGKNSTIPNHVLNISKDNTYPNSTDDQEVLEAEELTDELMEESEVRITNPQLIEILNETTLKPSPFALGYRAEIFLGRWPLTYESKETNINWEYQEINVNELDNHGANQPEKMNYKQKEEKHIKGGLTSKISHSEQMMKLILLEAQKNTKLPLSFHTVIGAGTKQKNTYSVPVNKTGLLHAYAPAINEKGEVAFGDVYIKLKGSKKSLEIKNVTRQGIGAWIPIQDHVGFSFELK</sequence>